<evidence type="ECO:0000259" key="5">
    <source>
        <dbReference type="PROSITE" id="PS51891"/>
    </source>
</evidence>
<keyword evidence="4" id="KW-0456">Lyase</keyword>
<name>A0ABQ5T702_9CAUL</name>
<dbReference type="PANTHER" id="PTHR33337:SF40">
    <property type="entry name" value="CENP-V_GFA DOMAIN-CONTAINING PROTEIN-RELATED"/>
    <property type="match status" value="1"/>
</dbReference>
<comment type="caution">
    <text evidence="6">The sequence shown here is derived from an EMBL/GenBank/DDBJ whole genome shotgun (WGS) entry which is preliminary data.</text>
</comment>
<evidence type="ECO:0000256" key="1">
    <source>
        <dbReference type="ARBA" id="ARBA00005495"/>
    </source>
</evidence>
<keyword evidence="2" id="KW-0479">Metal-binding</keyword>
<dbReference type="Pfam" id="PF04828">
    <property type="entry name" value="GFA"/>
    <property type="match status" value="1"/>
</dbReference>
<evidence type="ECO:0000256" key="4">
    <source>
        <dbReference type="ARBA" id="ARBA00023239"/>
    </source>
</evidence>
<evidence type="ECO:0000256" key="3">
    <source>
        <dbReference type="ARBA" id="ARBA00022833"/>
    </source>
</evidence>
<dbReference type="PANTHER" id="PTHR33337">
    <property type="entry name" value="GFA DOMAIN-CONTAINING PROTEIN"/>
    <property type="match status" value="1"/>
</dbReference>
<dbReference type="Proteomes" id="UP001143509">
    <property type="component" value="Unassembled WGS sequence"/>
</dbReference>
<dbReference type="RefSeq" id="WP_271163930.1">
    <property type="nucleotide sequence ID" value="NZ_BSFD01000002.1"/>
</dbReference>
<keyword evidence="3" id="KW-0862">Zinc</keyword>
<evidence type="ECO:0000313" key="6">
    <source>
        <dbReference type="EMBL" id="GLK47561.1"/>
    </source>
</evidence>
<gene>
    <name evidence="6" type="ORF">GCM10017620_05340</name>
</gene>
<dbReference type="PROSITE" id="PS51891">
    <property type="entry name" value="CENP_V_GFA"/>
    <property type="match status" value="1"/>
</dbReference>
<evidence type="ECO:0000256" key="2">
    <source>
        <dbReference type="ARBA" id="ARBA00022723"/>
    </source>
</evidence>
<proteinExistence type="inferred from homology"/>
<dbReference type="InterPro" id="IPR006913">
    <property type="entry name" value="CENP-V/GFA"/>
</dbReference>
<organism evidence="6 7">
    <name type="scientific">Brevundimonas intermedia</name>
    <dbReference type="NCBI Taxonomy" id="74315"/>
    <lineage>
        <taxon>Bacteria</taxon>
        <taxon>Pseudomonadati</taxon>
        <taxon>Pseudomonadota</taxon>
        <taxon>Alphaproteobacteria</taxon>
        <taxon>Caulobacterales</taxon>
        <taxon>Caulobacteraceae</taxon>
        <taxon>Brevundimonas</taxon>
    </lineage>
</organism>
<keyword evidence="7" id="KW-1185">Reference proteome</keyword>
<dbReference type="InterPro" id="IPR011057">
    <property type="entry name" value="Mss4-like_sf"/>
</dbReference>
<dbReference type="Gene3D" id="3.90.1590.10">
    <property type="entry name" value="glutathione-dependent formaldehyde- activating enzyme (gfa)"/>
    <property type="match status" value="1"/>
</dbReference>
<comment type="similarity">
    <text evidence="1">Belongs to the Gfa family.</text>
</comment>
<protein>
    <recommendedName>
        <fullName evidence="5">CENP-V/GFA domain-containing protein</fullName>
    </recommendedName>
</protein>
<reference evidence="6" key="2">
    <citation type="submission" date="2023-01" db="EMBL/GenBank/DDBJ databases">
        <authorList>
            <person name="Sun Q."/>
            <person name="Evtushenko L."/>
        </authorList>
    </citation>
    <scope>NUCLEOTIDE SEQUENCE</scope>
    <source>
        <strain evidence="6">VKM B-1499</strain>
    </source>
</reference>
<dbReference type="EMBL" id="BSFD01000002">
    <property type="protein sequence ID" value="GLK47561.1"/>
    <property type="molecule type" value="Genomic_DNA"/>
</dbReference>
<reference evidence="6" key="1">
    <citation type="journal article" date="2014" name="Int. J. Syst. Evol. Microbiol.">
        <title>Complete genome of a new Firmicutes species belonging to the dominant human colonic microbiota ('Ruminococcus bicirculans') reveals two chromosomes and a selective capacity to utilize plant glucans.</title>
        <authorList>
            <consortium name="NISC Comparative Sequencing Program"/>
            <person name="Wegmann U."/>
            <person name="Louis P."/>
            <person name="Goesmann A."/>
            <person name="Henrissat B."/>
            <person name="Duncan S.H."/>
            <person name="Flint H.J."/>
        </authorList>
    </citation>
    <scope>NUCLEOTIDE SEQUENCE</scope>
    <source>
        <strain evidence="6">VKM B-1499</strain>
    </source>
</reference>
<evidence type="ECO:0000313" key="7">
    <source>
        <dbReference type="Proteomes" id="UP001143509"/>
    </source>
</evidence>
<sequence>MAVDRIHEGGCACGAVRYQVEGEPIFVNNCHCRLCQRQTGSTSVVNAFYETERLTLIEGELSDHTVPAGSGGPHVIRRCKSCGVAVWSHYPRLGLLGAGLRVGTLDQPGAFRPDAIIFTESAMPWAVFPDDIPVFETVYDQTQLLPFERVQRLMALVERRKAGEG</sequence>
<feature type="domain" description="CENP-V/GFA" evidence="5">
    <location>
        <begin position="7"/>
        <end position="126"/>
    </location>
</feature>
<dbReference type="SUPFAM" id="SSF51316">
    <property type="entry name" value="Mss4-like"/>
    <property type="match status" value="1"/>
</dbReference>
<accession>A0ABQ5T702</accession>